<keyword evidence="1" id="KW-0812">Transmembrane</keyword>
<reference evidence="2 3" key="1">
    <citation type="submission" date="2008-07" db="EMBL/GenBank/DDBJ databases">
        <authorList>
            <person name="El-Sayed N."/>
            <person name="Caler E."/>
            <person name="Inman J."/>
            <person name="Amedeo P."/>
            <person name="Hass B."/>
            <person name="Wortman J."/>
        </authorList>
    </citation>
    <scope>NUCLEOTIDE SEQUENCE [LARGE SCALE GENOMIC DNA]</scope>
    <source>
        <strain evidence="3">ATCC 50983 / TXsc</strain>
    </source>
</reference>
<evidence type="ECO:0000313" key="2">
    <source>
        <dbReference type="EMBL" id="EER11467.1"/>
    </source>
</evidence>
<feature type="transmembrane region" description="Helical" evidence="1">
    <location>
        <begin position="6"/>
        <end position="34"/>
    </location>
</feature>
<dbReference type="InParanoid" id="C5KVT2"/>
<accession>C5KVT2</accession>
<sequence length="85" mass="9321">MFFILSIAAFLTSIAAGLVMVLSVVIPIVAIGVLRNVAGNLHEIFLSNTFDLNDLLAKLGLLIERVPSRVTIDRFSQKPLVRVMQ</sequence>
<evidence type="ECO:0000313" key="3">
    <source>
        <dbReference type="Proteomes" id="UP000007800"/>
    </source>
</evidence>
<protein>
    <submittedName>
        <fullName evidence="2">Uncharacterized protein</fullName>
    </submittedName>
</protein>
<dbReference type="AlphaFoldDB" id="C5KVT2"/>
<proteinExistence type="predicted"/>
<dbReference type="GeneID" id="9046808"/>
<dbReference type="RefSeq" id="XP_002779672.1">
    <property type="nucleotide sequence ID" value="XM_002779626.1"/>
</dbReference>
<keyword evidence="3" id="KW-1185">Reference proteome</keyword>
<organism evidence="3">
    <name type="scientific">Perkinsus marinus (strain ATCC 50983 / TXsc)</name>
    <dbReference type="NCBI Taxonomy" id="423536"/>
    <lineage>
        <taxon>Eukaryota</taxon>
        <taxon>Sar</taxon>
        <taxon>Alveolata</taxon>
        <taxon>Perkinsozoa</taxon>
        <taxon>Perkinsea</taxon>
        <taxon>Perkinsida</taxon>
        <taxon>Perkinsidae</taxon>
        <taxon>Perkinsus</taxon>
    </lineage>
</organism>
<gene>
    <name evidence="2" type="ORF">Pmar_PMAR011134</name>
</gene>
<dbReference type="Proteomes" id="UP000007800">
    <property type="component" value="Unassembled WGS sequence"/>
</dbReference>
<keyword evidence="1" id="KW-0472">Membrane</keyword>
<evidence type="ECO:0000256" key="1">
    <source>
        <dbReference type="SAM" id="Phobius"/>
    </source>
</evidence>
<name>C5KVT2_PERM5</name>
<keyword evidence="1" id="KW-1133">Transmembrane helix</keyword>
<dbReference type="EMBL" id="GG676694">
    <property type="protein sequence ID" value="EER11467.1"/>
    <property type="molecule type" value="Genomic_DNA"/>
</dbReference>